<reference evidence="17 18" key="1">
    <citation type="submission" date="2013-04" db="EMBL/GenBank/DDBJ databases">
        <title>Hyphomonas hirschiana VP5 Genome Sequencing.</title>
        <authorList>
            <person name="Lai Q."/>
            <person name="Shao Z."/>
        </authorList>
    </citation>
    <scope>NUCLEOTIDE SEQUENCE [LARGE SCALE GENOMIC DNA]</scope>
    <source>
        <strain evidence="17 18">VP5</strain>
    </source>
</reference>
<keyword evidence="10 16" id="KW-0812">Transmembrane</keyword>
<gene>
    <name evidence="17" type="ORF">HHI_16487</name>
</gene>
<organism evidence="17 18">
    <name type="scientific">Hyphomonas hirschiana VP5</name>
    <dbReference type="NCBI Taxonomy" id="1280951"/>
    <lineage>
        <taxon>Bacteria</taxon>
        <taxon>Pseudomonadati</taxon>
        <taxon>Pseudomonadota</taxon>
        <taxon>Alphaproteobacteria</taxon>
        <taxon>Hyphomonadales</taxon>
        <taxon>Hyphomonadaceae</taxon>
        <taxon>Hyphomonas</taxon>
    </lineage>
</organism>
<keyword evidence="12" id="KW-0249">Electron transport</keyword>
<keyword evidence="11" id="KW-0479">Metal-binding</keyword>
<dbReference type="Pfam" id="PF01127">
    <property type="entry name" value="Sdh_cyt"/>
    <property type="match status" value="1"/>
</dbReference>
<name>A0A059F8K7_9PROT</name>
<evidence type="ECO:0000256" key="1">
    <source>
        <dbReference type="ARBA" id="ARBA00001971"/>
    </source>
</evidence>
<keyword evidence="8" id="KW-0816">Tricarboxylic acid cycle</keyword>
<evidence type="ECO:0000313" key="18">
    <source>
        <dbReference type="Proteomes" id="UP000025061"/>
    </source>
</evidence>
<feature type="transmembrane region" description="Helical" evidence="16">
    <location>
        <begin position="60"/>
        <end position="82"/>
    </location>
</feature>
<protein>
    <recommendedName>
        <fullName evidence="6">Succinate dehydrogenase hydrophobic membrane anchor subunit</fullName>
    </recommendedName>
</protein>
<comment type="caution">
    <text evidence="17">The sequence shown here is derived from an EMBL/GenBank/DDBJ whole genome shotgun (WGS) entry which is preliminary data.</text>
</comment>
<keyword evidence="14" id="KW-0408">Iron</keyword>
<evidence type="ECO:0000256" key="9">
    <source>
        <dbReference type="ARBA" id="ARBA00022617"/>
    </source>
</evidence>
<feature type="transmembrane region" description="Helical" evidence="16">
    <location>
        <begin position="29"/>
        <end position="48"/>
    </location>
</feature>
<dbReference type="AlphaFoldDB" id="A0A059F8K7"/>
<evidence type="ECO:0000256" key="16">
    <source>
        <dbReference type="SAM" id="Phobius"/>
    </source>
</evidence>
<keyword evidence="15 16" id="KW-0472">Membrane</keyword>
<dbReference type="Proteomes" id="UP000025061">
    <property type="component" value="Unassembled WGS sequence"/>
</dbReference>
<keyword evidence="7" id="KW-0813">Transport</keyword>
<comment type="function">
    <text evidence="2">Membrane-anchoring subunit of succinate dehydrogenase (SDH).</text>
</comment>
<dbReference type="Gene3D" id="1.20.1300.10">
    <property type="entry name" value="Fumarate reductase/succinate dehydrogenase, transmembrane subunit"/>
    <property type="match status" value="1"/>
</dbReference>
<evidence type="ECO:0000256" key="12">
    <source>
        <dbReference type="ARBA" id="ARBA00022982"/>
    </source>
</evidence>
<evidence type="ECO:0000256" key="2">
    <source>
        <dbReference type="ARBA" id="ARBA00004050"/>
    </source>
</evidence>
<dbReference type="EMBL" id="ARYI01000021">
    <property type="protein sequence ID" value="KCZ86888.1"/>
    <property type="molecule type" value="Genomic_DNA"/>
</dbReference>
<dbReference type="NCBIfam" id="TIGR02968">
    <property type="entry name" value="succ_dehyd_anc"/>
    <property type="match status" value="1"/>
</dbReference>
<dbReference type="GO" id="GO:0046872">
    <property type="term" value="F:metal ion binding"/>
    <property type="evidence" value="ECO:0007669"/>
    <property type="project" value="UniProtKB-KW"/>
</dbReference>
<evidence type="ECO:0000256" key="13">
    <source>
        <dbReference type="ARBA" id="ARBA00022989"/>
    </source>
</evidence>
<dbReference type="GO" id="GO:0006099">
    <property type="term" value="P:tricarboxylic acid cycle"/>
    <property type="evidence" value="ECO:0007669"/>
    <property type="project" value="UniProtKB-UniPathway"/>
</dbReference>
<proteinExistence type="predicted"/>
<feature type="transmembrane region" description="Helical" evidence="16">
    <location>
        <begin position="103"/>
        <end position="126"/>
    </location>
</feature>
<keyword evidence="9" id="KW-0349">Heme</keyword>
<evidence type="ECO:0000256" key="10">
    <source>
        <dbReference type="ARBA" id="ARBA00022692"/>
    </source>
</evidence>
<sequence length="129" mass="13855">MSEGQYVTPTKAARGLGSAKSGTQHHIRLRVTAIALAFLVPWCLYAVIKASGAGYEGALAWVGQPINATLLILTAAAVSYHMRLGMQVIIEDYIAKTATRTTLLILNTFAAYAMFIAVAMAVVQIWTAR</sequence>
<dbReference type="UniPathway" id="UPA00223"/>
<dbReference type="OrthoDB" id="9809280at2"/>
<dbReference type="PATRIC" id="fig|1280951.3.peg.3322"/>
<evidence type="ECO:0000256" key="4">
    <source>
        <dbReference type="ARBA" id="ARBA00005163"/>
    </source>
</evidence>
<evidence type="ECO:0000313" key="17">
    <source>
        <dbReference type="EMBL" id="KCZ86888.1"/>
    </source>
</evidence>
<dbReference type="GO" id="GO:0016020">
    <property type="term" value="C:membrane"/>
    <property type="evidence" value="ECO:0007669"/>
    <property type="project" value="UniProtKB-SubCell"/>
</dbReference>
<evidence type="ECO:0000256" key="14">
    <source>
        <dbReference type="ARBA" id="ARBA00023004"/>
    </source>
</evidence>
<dbReference type="InterPro" id="IPR014312">
    <property type="entry name" value="Succ_DH_anchor"/>
</dbReference>
<comment type="pathway">
    <text evidence="4">Carbohydrate metabolism; tricarboxylic acid cycle.</text>
</comment>
<evidence type="ECO:0000256" key="7">
    <source>
        <dbReference type="ARBA" id="ARBA00022448"/>
    </source>
</evidence>
<evidence type="ECO:0000256" key="11">
    <source>
        <dbReference type="ARBA" id="ARBA00022723"/>
    </source>
</evidence>
<accession>A0A059F8K7</accession>
<evidence type="ECO:0000256" key="3">
    <source>
        <dbReference type="ARBA" id="ARBA00004141"/>
    </source>
</evidence>
<dbReference type="InterPro" id="IPR034804">
    <property type="entry name" value="SQR/QFR_C/D"/>
</dbReference>
<comment type="subunit">
    <text evidence="5">Part of an enzyme complex containing four subunits: a flavoprotein, an iron-sulfur protein, plus two membrane-anchoring proteins, SdhC and SdhD.</text>
</comment>
<comment type="subcellular location">
    <subcellularLocation>
        <location evidence="3">Membrane</location>
        <topology evidence="3">Multi-pass membrane protein</topology>
    </subcellularLocation>
</comment>
<dbReference type="InterPro" id="IPR000701">
    <property type="entry name" value="SuccDH_FuR_B_TM-su"/>
</dbReference>
<dbReference type="SUPFAM" id="SSF81343">
    <property type="entry name" value="Fumarate reductase respiratory complex transmembrane subunits"/>
    <property type="match status" value="1"/>
</dbReference>
<keyword evidence="13 16" id="KW-1133">Transmembrane helix</keyword>
<dbReference type="GO" id="GO:0020037">
    <property type="term" value="F:heme binding"/>
    <property type="evidence" value="ECO:0007669"/>
    <property type="project" value="InterPro"/>
</dbReference>
<dbReference type="RefSeq" id="WP_011648213.1">
    <property type="nucleotide sequence ID" value="NZ_ARYI01000021.1"/>
</dbReference>
<evidence type="ECO:0000256" key="5">
    <source>
        <dbReference type="ARBA" id="ARBA00011558"/>
    </source>
</evidence>
<dbReference type="CDD" id="cd03495">
    <property type="entry name" value="SQR_TypeC_SdhD_like"/>
    <property type="match status" value="1"/>
</dbReference>
<evidence type="ECO:0000256" key="8">
    <source>
        <dbReference type="ARBA" id="ARBA00022532"/>
    </source>
</evidence>
<evidence type="ECO:0000256" key="6">
    <source>
        <dbReference type="ARBA" id="ARBA00019425"/>
    </source>
</evidence>
<comment type="cofactor">
    <cofactor evidence="1">
        <name>heme</name>
        <dbReference type="ChEBI" id="CHEBI:30413"/>
    </cofactor>
</comment>
<keyword evidence="18" id="KW-1185">Reference proteome</keyword>
<evidence type="ECO:0000256" key="15">
    <source>
        <dbReference type="ARBA" id="ARBA00023136"/>
    </source>
</evidence>